<keyword evidence="1" id="KW-0507">mRNA processing</keyword>
<proteinExistence type="inferred from homology"/>
<dbReference type="PANTHER" id="PTHR45922">
    <property type="entry name" value="CLEAVAGE AND POLYADENYLATION SPECIFICITY FACTOR SUBUNIT 2"/>
    <property type="match status" value="1"/>
</dbReference>
<sequence>MRRGRYLDGLELQRLLPTCRGAAQRWDVVITSPLATMGPQLPQQGALQAPQDIYAASKAVNVARTAREQVFLEETIAALRRGGTVLIPADTVGWVPELLLLFEAAWGRDRQLATNYPLVWLSSMGDMVLDQVKTRLEYMGSE</sequence>
<dbReference type="Gene3D" id="3.40.50.10890">
    <property type="match status" value="1"/>
</dbReference>
<name>A0A813L881_POLGL</name>
<evidence type="ECO:0000313" key="2">
    <source>
        <dbReference type="EMBL" id="CAE8722619.1"/>
    </source>
</evidence>
<dbReference type="Proteomes" id="UP000626109">
    <property type="component" value="Unassembled WGS sequence"/>
</dbReference>
<organism evidence="2 3">
    <name type="scientific">Polarella glacialis</name>
    <name type="common">Dinoflagellate</name>
    <dbReference type="NCBI Taxonomy" id="89957"/>
    <lineage>
        <taxon>Eukaryota</taxon>
        <taxon>Sar</taxon>
        <taxon>Alveolata</taxon>
        <taxon>Dinophyceae</taxon>
        <taxon>Suessiales</taxon>
        <taxon>Suessiaceae</taxon>
        <taxon>Polarella</taxon>
    </lineage>
</organism>
<dbReference type="GO" id="GO:0003723">
    <property type="term" value="F:RNA binding"/>
    <property type="evidence" value="ECO:0007669"/>
    <property type="project" value="UniProtKB-KW"/>
</dbReference>
<keyword evidence="1" id="KW-0694">RNA-binding</keyword>
<comment type="caution">
    <text evidence="2">The sequence shown here is derived from an EMBL/GenBank/DDBJ whole genome shotgun (WGS) entry which is preliminary data.</text>
</comment>
<dbReference type="PANTHER" id="PTHR45922:SF1">
    <property type="entry name" value="CLEAVAGE AND POLYADENYLATION SPECIFICITY FACTOR SUBUNIT 2"/>
    <property type="match status" value="1"/>
</dbReference>
<dbReference type="GO" id="GO:0005847">
    <property type="term" value="C:mRNA cleavage and polyadenylation specificity factor complex"/>
    <property type="evidence" value="ECO:0007669"/>
    <property type="project" value="InterPro"/>
</dbReference>
<dbReference type="AlphaFoldDB" id="A0A813L881"/>
<accession>A0A813L881</accession>
<reference evidence="2" key="1">
    <citation type="submission" date="2021-02" db="EMBL/GenBank/DDBJ databases">
        <authorList>
            <person name="Dougan E. K."/>
            <person name="Rhodes N."/>
            <person name="Thang M."/>
            <person name="Chan C."/>
        </authorList>
    </citation>
    <scope>NUCLEOTIDE SEQUENCE</scope>
</reference>
<evidence type="ECO:0000256" key="1">
    <source>
        <dbReference type="RuleBase" id="RU365006"/>
    </source>
</evidence>
<dbReference type="InterPro" id="IPR036866">
    <property type="entry name" value="RibonucZ/Hydroxyglut_hydro"/>
</dbReference>
<feature type="non-terminal residue" evidence="2">
    <location>
        <position position="1"/>
    </location>
</feature>
<dbReference type="InterPro" id="IPR027075">
    <property type="entry name" value="CPSF2"/>
</dbReference>
<dbReference type="EMBL" id="CAJNNW010034421">
    <property type="protein sequence ID" value="CAE8722619.1"/>
    <property type="molecule type" value="Genomic_DNA"/>
</dbReference>
<comment type="similarity">
    <text evidence="1">Belongs to the metallo-beta-lactamase superfamily. RNA-metabolizing metallo-beta-lactamase-like family. CPSF2/YSH1 subfamily.</text>
</comment>
<dbReference type="SUPFAM" id="SSF56281">
    <property type="entry name" value="Metallo-hydrolase/oxidoreductase"/>
    <property type="match status" value="1"/>
</dbReference>
<dbReference type="GO" id="GO:0006398">
    <property type="term" value="P:mRNA 3'-end processing by stem-loop binding and cleavage"/>
    <property type="evidence" value="ECO:0007669"/>
    <property type="project" value="InterPro"/>
</dbReference>
<gene>
    <name evidence="2" type="ORF">PGLA2088_LOCUS42645</name>
</gene>
<evidence type="ECO:0000313" key="3">
    <source>
        <dbReference type="Proteomes" id="UP000626109"/>
    </source>
</evidence>
<keyword evidence="1" id="KW-0539">Nucleus</keyword>
<comment type="subcellular location">
    <subcellularLocation>
        <location evidence="1">Nucleus</location>
    </subcellularLocation>
</comment>
<protein>
    <recommendedName>
        <fullName evidence="1">Cleavage and polyadenylation specificity factor subunit 2</fullName>
    </recommendedName>
    <alternativeName>
        <fullName evidence="1">Cleavage and polyadenylation specificity factor 100 kDa subunit</fullName>
    </alternativeName>
</protein>